<evidence type="ECO:0000256" key="3">
    <source>
        <dbReference type="ARBA" id="ARBA00022692"/>
    </source>
</evidence>
<accession>A0A0B7HU30</accession>
<evidence type="ECO:0000256" key="5">
    <source>
        <dbReference type="ARBA" id="ARBA00023136"/>
    </source>
</evidence>
<keyword evidence="5 6" id="KW-0472">Membrane</keyword>
<dbReference type="RefSeq" id="WP_018279542.1">
    <property type="nucleotide sequence ID" value="NZ_CDOF01000057.1"/>
</dbReference>
<dbReference type="InterPro" id="IPR002797">
    <property type="entry name" value="Polysacc_synth"/>
</dbReference>
<feature type="transmembrane region" description="Helical" evidence="6">
    <location>
        <begin position="302"/>
        <end position="325"/>
    </location>
</feature>
<feature type="transmembrane region" description="Helical" evidence="6">
    <location>
        <begin position="231"/>
        <end position="251"/>
    </location>
</feature>
<keyword evidence="2" id="KW-1003">Cell membrane</keyword>
<name>A0A0B7HU30_9FLAO</name>
<dbReference type="EMBL" id="CDOG01000021">
    <property type="protein sequence ID" value="CEN37823.1"/>
    <property type="molecule type" value="Genomic_DNA"/>
</dbReference>
<dbReference type="OrthoDB" id="9815702at2"/>
<feature type="transmembrane region" description="Helical" evidence="6">
    <location>
        <begin position="61"/>
        <end position="82"/>
    </location>
</feature>
<feature type="transmembrane region" description="Helical" evidence="6">
    <location>
        <begin position="397"/>
        <end position="415"/>
    </location>
</feature>
<evidence type="ECO:0000256" key="6">
    <source>
        <dbReference type="SAM" id="Phobius"/>
    </source>
</evidence>
<evidence type="ECO:0000256" key="4">
    <source>
        <dbReference type="ARBA" id="ARBA00022989"/>
    </source>
</evidence>
<keyword evidence="4 6" id="KW-1133">Transmembrane helix</keyword>
<feature type="transmembrane region" description="Helical" evidence="6">
    <location>
        <begin position="103"/>
        <end position="127"/>
    </location>
</feature>
<feature type="transmembrane region" description="Helical" evidence="6">
    <location>
        <begin position="161"/>
        <end position="181"/>
    </location>
</feature>
<feature type="transmembrane region" description="Helical" evidence="6">
    <location>
        <begin position="345"/>
        <end position="366"/>
    </location>
</feature>
<feature type="transmembrane region" description="Helical" evidence="6">
    <location>
        <begin position="271"/>
        <end position="290"/>
    </location>
</feature>
<organism evidence="7 8">
    <name type="scientific">Capnocytophaga cynodegmi</name>
    <dbReference type="NCBI Taxonomy" id="28189"/>
    <lineage>
        <taxon>Bacteria</taxon>
        <taxon>Pseudomonadati</taxon>
        <taxon>Bacteroidota</taxon>
        <taxon>Flavobacteriia</taxon>
        <taxon>Flavobacteriales</taxon>
        <taxon>Flavobacteriaceae</taxon>
        <taxon>Capnocytophaga</taxon>
    </lineage>
</organism>
<feature type="transmembrane region" description="Helical" evidence="6">
    <location>
        <begin position="27"/>
        <end position="49"/>
    </location>
</feature>
<keyword evidence="3 6" id="KW-0812">Transmembrane</keyword>
<protein>
    <recommendedName>
        <fullName evidence="9">Polysaccharide biosynthesis protein</fullName>
    </recommendedName>
</protein>
<feature type="transmembrane region" description="Helical" evidence="6">
    <location>
        <begin position="373"/>
        <end position="391"/>
    </location>
</feature>
<dbReference type="InterPro" id="IPR050833">
    <property type="entry name" value="Poly_Biosynth_Transport"/>
</dbReference>
<dbReference type="AlphaFoldDB" id="A0A0B7HU30"/>
<reference evidence="7 8" key="1">
    <citation type="submission" date="2015-01" db="EMBL/GenBank/DDBJ databases">
        <authorList>
            <person name="MANFREDI Pablo"/>
        </authorList>
    </citation>
    <scope>NUCLEOTIDE SEQUENCE [LARGE SCALE GENOMIC DNA]</scope>
    <source>
        <strain evidence="7 8">Ccy74</strain>
    </source>
</reference>
<comment type="subcellular location">
    <subcellularLocation>
        <location evidence="1">Cell membrane</location>
        <topology evidence="1">Multi-pass membrane protein</topology>
    </subcellularLocation>
</comment>
<gene>
    <name evidence="7" type="ORF">CCYN74_280009</name>
</gene>
<feature type="transmembrane region" description="Helical" evidence="6">
    <location>
        <begin position="187"/>
        <end position="210"/>
    </location>
</feature>
<dbReference type="PANTHER" id="PTHR30250">
    <property type="entry name" value="PST FAMILY PREDICTED COLANIC ACID TRANSPORTER"/>
    <property type="match status" value="1"/>
</dbReference>
<evidence type="ECO:0008006" key="9">
    <source>
        <dbReference type="Google" id="ProtNLM"/>
    </source>
</evidence>
<feature type="transmembrane region" description="Helical" evidence="6">
    <location>
        <begin position="133"/>
        <end position="154"/>
    </location>
</feature>
<sequence length="424" mass="49248">MCCKEIKKKNNEVKIVIKNNRLLLSNISYLGVFQILLALVPLLTYPYLIRVVGEYNYGLVAYAQAISAILVIIVNFGINIYATKDVAENRDTPEKLNKIISTVYLLKGTIFFIVGFFYLSTIFIFDFFSENKFLFALVYGYCLSEWLLPVWYFQGIEKMRYMVVIDSVSKIFFTFLIFILITSETDFIRIPILQILGNLVGALIAFYLLFYKEKRTVIRVNYRDLIKYLKTSFPFFLSRLSVVGIAQLTTIFIGRTLGYIEVSWYDLAKKIWGVFMLPANVINTAIYPRIAYTKSVKMVHLAFNFLFIGSIVLYIVLLLFTPFVVKILGGEQMLLAVPSVRFYGIMIILCYLTYFLGSCVMIPFGFQKQFNLSVIYSFFLFSILILILYLLSIKNLYGFISVILFSELAILLYRLKYSYQYIKR</sequence>
<evidence type="ECO:0000256" key="2">
    <source>
        <dbReference type="ARBA" id="ARBA00022475"/>
    </source>
</evidence>
<dbReference type="PANTHER" id="PTHR30250:SF11">
    <property type="entry name" value="O-ANTIGEN TRANSPORTER-RELATED"/>
    <property type="match status" value="1"/>
</dbReference>
<dbReference type="GO" id="GO:0005886">
    <property type="term" value="C:plasma membrane"/>
    <property type="evidence" value="ECO:0007669"/>
    <property type="project" value="UniProtKB-SubCell"/>
</dbReference>
<evidence type="ECO:0000313" key="7">
    <source>
        <dbReference type="EMBL" id="CEN37823.1"/>
    </source>
</evidence>
<dbReference type="Proteomes" id="UP000038083">
    <property type="component" value="Unassembled WGS sequence"/>
</dbReference>
<evidence type="ECO:0000313" key="8">
    <source>
        <dbReference type="Proteomes" id="UP000038083"/>
    </source>
</evidence>
<proteinExistence type="predicted"/>
<evidence type="ECO:0000256" key="1">
    <source>
        <dbReference type="ARBA" id="ARBA00004651"/>
    </source>
</evidence>
<dbReference type="Pfam" id="PF01943">
    <property type="entry name" value="Polysacc_synt"/>
    <property type="match status" value="1"/>
</dbReference>